<evidence type="ECO:0000256" key="11">
    <source>
        <dbReference type="RuleBase" id="RU000304"/>
    </source>
</evidence>
<gene>
    <name evidence="14" type="ORF">CLODIP_2_CD00758</name>
</gene>
<evidence type="ECO:0000256" key="1">
    <source>
        <dbReference type="ARBA" id="ARBA00006485"/>
    </source>
</evidence>
<evidence type="ECO:0000256" key="5">
    <source>
        <dbReference type="ARBA" id="ARBA00022741"/>
    </source>
</evidence>
<dbReference type="GO" id="GO:0004693">
    <property type="term" value="F:cyclin-dependent protein serine/threonine kinase activity"/>
    <property type="evidence" value="ECO:0007669"/>
    <property type="project" value="UniProtKB-EC"/>
</dbReference>
<keyword evidence="5 10" id="KW-0547">Nucleotide-binding</keyword>
<evidence type="ECO:0000256" key="2">
    <source>
        <dbReference type="ARBA" id="ARBA00012425"/>
    </source>
</evidence>
<evidence type="ECO:0000256" key="10">
    <source>
        <dbReference type="PROSITE-ProRule" id="PRU10141"/>
    </source>
</evidence>
<dbReference type="SUPFAM" id="SSF56112">
    <property type="entry name" value="Protein kinase-like (PK-like)"/>
    <property type="match status" value="1"/>
</dbReference>
<dbReference type="PROSITE" id="PS00107">
    <property type="entry name" value="PROTEIN_KINASE_ATP"/>
    <property type="match status" value="1"/>
</dbReference>
<dbReference type="PANTHER" id="PTHR24056">
    <property type="entry name" value="CELL DIVISION PROTEIN KINASE"/>
    <property type="match status" value="1"/>
</dbReference>
<dbReference type="SMART" id="SM00220">
    <property type="entry name" value="S_TKc"/>
    <property type="match status" value="1"/>
</dbReference>
<dbReference type="InterPro" id="IPR008271">
    <property type="entry name" value="Ser/Thr_kinase_AS"/>
</dbReference>
<feature type="domain" description="Protein kinase" evidence="13">
    <location>
        <begin position="58"/>
        <end position="346"/>
    </location>
</feature>
<organism evidence="14 15">
    <name type="scientific">Cloeon dipterum</name>
    <dbReference type="NCBI Taxonomy" id="197152"/>
    <lineage>
        <taxon>Eukaryota</taxon>
        <taxon>Metazoa</taxon>
        <taxon>Ecdysozoa</taxon>
        <taxon>Arthropoda</taxon>
        <taxon>Hexapoda</taxon>
        <taxon>Insecta</taxon>
        <taxon>Pterygota</taxon>
        <taxon>Palaeoptera</taxon>
        <taxon>Ephemeroptera</taxon>
        <taxon>Pisciforma</taxon>
        <taxon>Baetidae</taxon>
        <taxon>Cloeon</taxon>
    </lineage>
</organism>
<dbReference type="GO" id="GO:0005737">
    <property type="term" value="C:cytoplasm"/>
    <property type="evidence" value="ECO:0007669"/>
    <property type="project" value="TreeGrafter"/>
</dbReference>
<feature type="binding site" evidence="10">
    <location>
        <position position="88"/>
    </location>
    <ligand>
        <name>ATP</name>
        <dbReference type="ChEBI" id="CHEBI:30616"/>
    </ligand>
</feature>
<comment type="caution">
    <text evidence="14">The sequence shown here is derived from an EMBL/GenBank/DDBJ whole genome shotgun (WGS) entry which is preliminary data.</text>
</comment>
<dbReference type="GO" id="GO:0010389">
    <property type="term" value="P:regulation of G2/M transition of mitotic cell cycle"/>
    <property type="evidence" value="ECO:0007669"/>
    <property type="project" value="TreeGrafter"/>
</dbReference>
<dbReference type="InterPro" id="IPR000719">
    <property type="entry name" value="Prot_kinase_dom"/>
</dbReference>
<dbReference type="GO" id="GO:0005524">
    <property type="term" value="F:ATP binding"/>
    <property type="evidence" value="ECO:0007669"/>
    <property type="project" value="UniProtKB-UniRule"/>
</dbReference>
<evidence type="ECO:0000313" key="14">
    <source>
        <dbReference type="EMBL" id="CAB3378536.1"/>
    </source>
</evidence>
<dbReference type="GO" id="GO:0005634">
    <property type="term" value="C:nucleus"/>
    <property type="evidence" value="ECO:0007669"/>
    <property type="project" value="TreeGrafter"/>
</dbReference>
<dbReference type="GO" id="GO:0030332">
    <property type="term" value="F:cyclin binding"/>
    <property type="evidence" value="ECO:0007669"/>
    <property type="project" value="TreeGrafter"/>
</dbReference>
<dbReference type="GO" id="GO:0000082">
    <property type="term" value="P:G1/S transition of mitotic cell cycle"/>
    <property type="evidence" value="ECO:0007669"/>
    <property type="project" value="TreeGrafter"/>
</dbReference>
<dbReference type="OrthoDB" id="1732493at2759"/>
<dbReference type="GO" id="GO:0010468">
    <property type="term" value="P:regulation of gene expression"/>
    <property type="evidence" value="ECO:0007669"/>
    <property type="project" value="TreeGrafter"/>
</dbReference>
<dbReference type="CDD" id="cd07838">
    <property type="entry name" value="STKc_CDK4_6_like"/>
    <property type="match status" value="1"/>
</dbReference>
<dbReference type="Gene3D" id="3.30.200.20">
    <property type="entry name" value="Phosphorylase Kinase, domain 1"/>
    <property type="match status" value="1"/>
</dbReference>
<dbReference type="EMBL" id="CADEPI010000166">
    <property type="protein sequence ID" value="CAB3378536.1"/>
    <property type="molecule type" value="Genomic_DNA"/>
</dbReference>
<accession>A0A8S1DEF2</accession>
<dbReference type="Proteomes" id="UP000494165">
    <property type="component" value="Unassembled WGS sequence"/>
</dbReference>
<comment type="similarity">
    <text evidence="1">Belongs to the protein kinase superfamily. CMGC Ser/Thr protein kinase family. CDC2/CDKX subfamily.</text>
</comment>
<dbReference type="AlphaFoldDB" id="A0A8S1DEF2"/>
<comment type="catalytic activity">
    <reaction evidence="9">
        <text>L-seryl-[protein] + ATP = O-phospho-L-seryl-[protein] + ADP + H(+)</text>
        <dbReference type="Rhea" id="RHEA:17989"/>
        <dbReference type="Rhea" id="RHEA-COMP:9863"/>
        <dbReference type="Rhea" id="RHEA-COMP:11604"/>
        <dbReference type="ChEBI" id="CHEBI:15378"/>
        <dbReference type="ChEBI" id="CHEBI:29999"/>
        <dbReference type="ChEBI" id="CHEBI:30616"/>
        <dbReference type="ChEBI" id="CHEBI:83421"/>
        <dbReference type="ChEBI" id="CHEBI:456216"/>
        <dbReference type="EC" id="2.7.11.22"/>
    </reaction>
</comment>
<evidence type="ECO:0000313" key="15">
    <source>
        <dbReference type="Proteomes" id="UP000494165"/>
    </source>
</evidence>
<evidence type="ECO:0000256" key="8">
    <source>
        <dbReference type="ARBA" id="ARBA00047811"/>
    </source>
</evidence>
<dbReference type="GO" id="GO:0000307">
    <property type="term" value="C:cyclin-dependent protein kinase holoenzyme complex"/>
    <property type="evidence" value="ECO:0007669"/>
    <property type="project" value="TreeGrafter"/>
</dbReference>
<dbReference type="InterPro" id="IPR011009">
    <property type="entry name" value="Kinase-like_dom_sf"/>
</dbReference>
<dbReference type="InterPro" id="IPR050108">
    <property type="entry name" value="CDK"/>
</dbReference>
<feature type="region of interest" description="Disordered" evidence="12">
    <location>
        <begin position="1"/>
        <end position="27"/>
    </location>
</feature>
<keyword evidence="7 10" id="KW-0067">ATP-binding</keyword>
<sequence length="392" mass="42688">MRDGELLRMPGGTHSSPAGAGPSSATAVAAAGSGGAELGASFGSGVGGIMARESSYHYEEIHQIGTGAYGTVWKARDLHNPGKFVALKKVRVPLTEDGVPMSTLREIGLLRQIDHHHHPNIVSLLDICHGPRQEKEHQLTLFLVFEHVDQDLSAYLEKQTLTPVQVRTIMFQVMCGVDFLHSHRIVHRDLKPQNILVTREGHIKLADFGLAKTYDFDMCLTSVVVTLWYRAPEVLLALPYATPVDIWACGCIMAELFRRSPLFSGSSEANQLERIFHVIGTPAEEEWPQCVSIAHSSFRDKPGIDLANLVPHICNDADAKHLLQQMLVFNPQRRVCAADALEHPYFASHCLTPPEMQSAAGVAGGPLSPGSAALFMPSLDDAANATTSEPDL</sequence>
<dbReference type="GO" id="GO:0007165">
    <property type="term" value="P:signal transduction"/>
    <property type="evidence" value="ECO:0007669"/>
    <property type="project" value="TreeGrafter"/>
</dbReference>
<dbReference type="PROSITE" id="PS00108">
    <property type="entry name" value="PROTEIN_KINASE_ST"/>
    <property type="match status" value="1"/>
</dbReference>
<evidence type="ECO:0000256" key="6">
    <source>
        <dbReference type="ARBA" id="ARBA00022777"/>
    </source>
</evidence>
<keyword evidence="3 11" id="KW-0723">Serine/threonine-protein kinase</keyword>
<comment type="catalytic activity">
    <reaction evidence="8">
        <text>L-threonyl-[protein] + ATP = O-phospho-L-threonyl-[protein] + ADP + H(+)</text>
        <dbReference type="Rhea" id="RHEA:46608"/>
        <dbReference type="Rhea" id="RHEA-COMP:11060"/>
        <dbReference type="Rhea" id="RHEA-COMP:11605"/>
        <dbReference type="ChEBI" id="CHEBI:15378"/>
        <dbReference type="ChEBI" id="CHEBI:30013"/>
        <dbReference type="ChEBI" id="CHEBI:30616"/>
        <dbReference type="ChEBI" id="CHEBI:61977"/>
        <dbReference type="ChEBI" id="CHEBI:456216"/>
        <dbReference type="EC" id="2.7.11.22"/>
    </reaction>
</comment>
<dbReference type="EC" id="2.7.11.22" evidence="2"/>
<dbReference type="FunFam" id="3.30.200.20:FF:000124">
    <property type="entry name" value="Cyclin-dependent kinase 4"/>
    <property type="match status" value="1"/>
</dbReference>
<keyword evidence="15" id="KW-1185">Reference proteome</keyword>
<proteinExistence type="inferred from homology"/>
<evidence type="ECO:0000259" key="13">
    <source>
        <dbReference type="PROSITE" id="PS50011"/>
    </source>
</evidence>
<evidence type="ECO:0000256" key="3">
    <source>
        <dbReference type="ARBA" id="ARBA00022527"/>
    </source>
</evidence>
<name>A0A8S1DEF2_9INSE</name>
<reference evidence="14 15" key="1">
    <citation type="submission" date="2020-04" db="EMBL/GenBank/DDBJ databases">
        <authorList>
            <person name="Alioto T."/>
            <person name="Alioto T."/>
            <person name="Gomez Garrido J."/>
        </authorList>
    </citation>
    <scope>NUCLEOTIDE SEQUENCE [LARGE SCALE GENOMIC DNA]</scope>
</reference>
<evidence type="ECO:0000256" key="7">
    <source>
        <dbReference type="ARBA" id="ARBA00022840"/>
    </source>
</evidence>
<dbReference type="PROSITE" id="PS50011">
    <property type="entry name" value="PROTEIN_KINASE_DOM"/>
    <property type="match status" value="1"/>
</dbReference>
<dbReference type="Pfam" id="PF00069">
    <property type="entry name" value="Pkinase"/>
    <property type="match status" value="1"/>
</dbReference>
<dbReference type="InterPro" id="IPR017441">
    <property type="entry name" value="Protein_kinase_ATP_BS"/>
</dbReference>
<keyword evidence="6" id="KW-0418">Kinase</keyword>
<dbReference type="FunFam" id="1.10.510.10:FF:000624">
    <property type="entry name" value="Mitogen-activated protein kinase"/>
    <property type="match status" value="1"/>
</dbReference>
<protein>
    <recommendedName>
        <fullName evidence="2">cyclin-dependent kinase</fullName>
        <ecNumber evidence="2">2.7.11.22</ecNumber>
    </recommendedName>
</protein>
<evidence type="ECO:0000256" key="9">
    <source>
        <dbReference type="ARBA" id="ARBA00048367"/>
    </source>
</evidence>
<evidence type="ECO:0000256" key="4">
    <source>
        <dbReference type="ARBA" id="ARBA00022679"/>
    </source>
</evidence>
<feature type="compositionally biased region" description="Low complexity" evidence="12">
    <location>
        <begin position="11"/>
        <end position="27"/>
    </location>
</feature>
<keyword evidence="4" id="KW-0808">Transferase</keyword>
<dbReference type="PANTHER" id="PTHR24056:SF472">
    <property type="entry name" value="CYCLIN-DEPENDENT KINASE 4, ISOFORM A"/>
    <property type="match status" value="1"/>
</dbReference>
<evidence type="ECO:0000256" key="12">
    <source>
        <dbReference type="SAM" id="MobiDB-lite"/>
    </source>
</evidence>
<dbReference type="Gene3D" id="1.10.510.10">
    <property type="entry name" value="Transferase(Phosphotransferase) domain 1"/>
    <property type="match status" value="1"/>
</dbReference>